<feature type="transmembrane region" description="Helical" evidence="1">
    <location>
        <begin position="84"/>
        <end position="107"/>
    </location>
</feature>
<evidence type="ECO:0000259" key="2">
    <source>
        <dbReference type="Pfam" id="PF07331"/>
    </source>
</evidence>
<keyword evidence="4" id="KW-1185">Reference proteome</keyword>
<dbReference type="Proteomes" id="UP000020766">
    <property type="component" value="Unassembled WGS sequence"/>
</dbReference>
<comment type="caution">
    <text evidence="3">The sequence shown here is derived from an EMBL/GenBank/DDBJ whole genome shotgun (WGS) entry which is preliminary data.</text>
</comment>
<keyword evidence="1" id="KW-0812">Transmembrane</keyword>
<reference evidence="3 4" key="1">
    <citation type="submission" date="2014-01" db="EMBL/GenBank/DDBJ databases">
        <title>Interspecies Systems Biology Uncovers Metabolites Affecting C. elegans Gene Expression and Life History Traits.</title>
        <authorList>
            <person name="Watson E."/>
            <person name="Macneil L.T."/>
            <person name="Ritter A.D."/>
            <person name="Yilmaz L.S."/>
            <person name="Rosebrock A.P."/>
            <person name="Caudy A.A."/>
            <person name="Walhout A.J."/>
        </authorList>
    </citation>
    <scope>NUCLEOTIDE SEQUENCE [LARGE SCALE GENOMIC DNA]</scope>
    <source>
        <strain evidence="3 4">DA1877</strain>
    </source>
</reference>
<dbReference type="AlphaFoldDB" id="A0A014ML24"/>
<accession>A0A014ML24</accession>
<evidence type="ECO:0000313" key="4">
    <source>
        <dbReference type="Proteomes" id="UP000020766"/>
    </source>
</evidence>
<keyword evidence="1" id="KW-0472">Membrane</keyword>
<evidence type="ECO:0000313" key="3">
    <source>
        <dbReference type="EMBL" id="EXU78804.1"/>
    </source>
</evidence>
<sequence length="147" mass="15804">MMLARDLRDILAGLFVAAVGLFFAIGGMGYAMGSAARMGPGYMPVILGWVLFVMGVLIALPAWFRQGDRIVVHWDSLAASLGSLVVFAFLLNTLGVFFSTMLAVLVASLPKPMRMGMRLVIAGIIAVITSLIFIVGLNMTISMFPEF</sequence>
<dbReference type="EMBL" id="JBOK01000026">
    <property type="protein sequence ID" value="EXU78804.1"/>
    <property type="molecule type" value="Genomic_DNA"/>
</dbReference>
<dbReference type="STRING" id="225991.MA05_13460"/>
<dbReference type="Pfam" id="PF07331">
    <property type="entry name" value="TctB"/>
    <property type="match status" value="1"/>
</dbReference>
<feature type="transmembrane region" description="Helical" evidence="1">
    <location>
        <begin position="45"/>
        <end position="64"/>
    </location>
</feature>
<protein>
    <recommendedName>
        <fullName evidence="2">DUF1468 domain-containing protein</fullName>
    </recommendedName>
</protein>
<feature type="transmembrane region" description="Helical" evidence="1">
    <location>
        <begin position="119"/>
        <end position="141"/>
    </location>
</feature>
<dbReference type="InterPro" id="IPR009936">
    <property type="entry name" value="DUF1468"/>
</dbReference>
<gene>
    <name evidence="3" type="ORF">AX13_09560</name>
</gene>
<dbReference type="PATRIC" id="fig|1457173.3.peg.3318"/>
<proteinExistence type="predicted"/>
<feature type="domain" description="DUF1468" evidence="2">
    <location>
        <begin position="11"/>
        <end position="139"/>
    </location>
</feature>
<feature type="transmembrane region" description="Helical" evidence="1">
    <location>
        <begin position="12"/>
        <end position="33"/>
    </location>
</feature>
<organism evidence="3 4">
    <name type="scientific">Comamonas aquatica DA1877</name>
    <dbReference type="NCBI Taxonomy" id="1457173"/>
    <lineage>
        <taxon>Bacteria</taxon>
        <taxon>Pseudomonadati</taxon>
        <taxon>Pseudomonadota</taxon>
        <taxon>Betaproteobacteria</taxon>
        <taxon>Burkholderiales</taxon>
        <taxon>Comamonadaceae</taxon>
        <taxon>Comamonas</taxon>
    </lineage>
</organism>
<evidence type="ECO:0000256" key="1">
    <source>
        <dbReference type="SAM" id="Phobius"/>
    </source>
</evidence>
<name>A0A014ML24_9BURK</name>
<keyword evidence="1" id="KW-1133">Transmembrane helix</keyword>